<evidence type="ECO:0000256" key="1">
    <source>
        <dbReference type="SAM" id="Phobius"/>
    </source>
</evidence>
<keyword evidence="1" id="KW-0812">Transmembrane</keyword>
<gene>
    <name evidence="2" type="ORF">D7004_03665</name>
</gene>
<comment type="caution">
    <text evidence="2">The sequence shown here is derived from an EMBL/GenBank/DDBJ whole genome shotgun (WGS) entry which is preliminary data.</text>
</comment>
<name>A0A3N0C204_9SPHI</name>
<keyword evidence="1" id="KW-0472">Membrane</keyword>
<organism evidence="2 3">
    <name type="scientific">Pedobacter jejuensis</name>
    <dbReference type="NCBI Taxonomy" id="1268550"/>
    <lineage>
        <taxon>Bacteria</taxon>
        <taxon>Pseudomonadati</taxon>
        <taxon>Bacteroidota</taxon>
        <taxon>Sphingobacteriia</taxon>
        <taxon>Sphingobacteriales</taxon>
        <taxon>Sphingobacteriaceae</taxon>
        <taxon>Pedobacter</taxon>
    </lineage>
</organism>
<dbReference type="Proteomes" id="UP000274046">
    <property type="component" value="Unassembled WGS sequence"/>
</dbReference>
<dbReference type="AlphaFoldDB" id="A0A3N0C204"/>
<keyword evidence="1" id="KW-1133">Transmembrane helix</keyword>
<reference evidence="2 3" key="1">
    <citation type="submission" date="2018-10" db="EMBL/GenBank/DDBJ databases">
        <title>Genome sequencing of Pedobacter jejuensis TNB23.</title>
        <authorList>
            <person name="Cho Y.-J."/>
            <person name="Cho A."/>
            <person name="Kim O.-S."/>
        </authorList>
    </citation>
    <scope>NUCLEOTIDE SEQUENCE [LARGE SCALE GENOMIC DNA]</scope>
    <source>
        <strain evidence="2 3">TNB23</strain>
    </source>
</reference>
<protein>
    <submittedName>
        <fullName evidence="2">Uncharacterized protein</fullName>
    </submittedName>
</protein>
<evidence type="ECO:0000313" key="3">
    <source>
        <dbReference type="Proteomes" id="UP000274046"/>
    </source>
</evidence>
<dbReference type="EMBL" id="RBEE01000004">
    <property type="protein sequence ID" value="RNL55861.1"/>
    <property type="molecule type" value="Genomic_DNA"/>
</dbReference>
<accession>A0A3N0C204</accession>
<evidence type="ECO:0000313" key="2">
    <source>
        <dbReference type="EMBL" id="RNL55861.1"/>
    </source>
</evidence>
<feature type="transmembrane region" description="Helical" evidence="1">
    <location>
        <begin position="56"/>
        <end position="74"/>
    </location>
</feature>
<sequence>MPQKFVPLRHEQKDKSLFKENICDYNAAFLGEGCDANSKTTKFLRRGLRSSCYNKILFRFTITIFLFDTASLFAGKMLN</sequence>
<proteinExistence type="predicted"/>
<keyword evidence="3" id="KW-1185">Reference proteome</keyword>